<evidence type="ECO:0000256" key="4">
    <source>
        <dbReference type="ARBA" id="ARBA00022801"/>
    </source>
</evidence>
<feature type="binding site" evidence="7">
    <location>
        <position position="68"/>
    </location>
    <ligand>
        <name>Zn(2+)</name>
        <dbReference type="ChEBI" id="CHEBI:29105"/>
        <label>1</label>
    </ligand>
</feature>
<feature type="binding site" evidence="7">
    <location>
        <position position="213"/>
    </location>
    <ligand>
        <name>Zn(2+)</name>
        <dbReference type="ChEBI" id="CHEBI:29105"/>
        <label>2</label>
    </ligand>
</feature>
<accession>A0ABW4BHQ1</accession>
<proteinExistence type="inferred from homology"/>
<dbReference type="Gene3D" id="3.20.20.150">
    <property type="entry name" value="Divalent-metal-dependent TIM barrel enzymes"/>
    <property type="match status" value="1"/>
</dbReference>
<keyword evidence="5 7" id="KW-0862">Zinc</keyword>
<dbReference type="InterPro" id="IPR018246">
    <property type="entry name" value="AP_endonuc_F2_Zn_BS"/>
</dbReference>
<feature type="binding site" evidence="7">
    <location>
        <position position="178"/>
    </location>
    <ligand>
        <name>Zn(2+)</name>
        <dbReference type="ChEBI" id="CHEBI:29105"/>
        <label>2</label>
    </ligand>
</feature>
<evidence type="ECO:0000313" key="9">
    <source>
        <dbReference type="EMBL" id="MFD1400010.1"/>
    </source>
</evidence>
<evidence type="ECO:0000256" key="2">
    <source>
        <dbReference type="ARBA" id="ARBA00022723"/>
    </source>
</evidence>
<feature type="binding site" evidence="7">
    <location>
        <position position="258"/>
    </location>
    <ligand>
        <name>Zn(2+)</name>
        <dbReference type="ChEBI" id="CHEBI:29105"/>
        <label>2</label>
    </ligand>
</feature>
<feature type="binding site" evidence="7">
    <location>
        <position position="109"/>
    </location>
    <ligand>
        <name>Zn(2+)</name>
        <dbReference type="ChEBI" id="CHEBI:29105"/>
        <label>1</label>
    </ligand>
</feature>
<reference evidence="10" key="1">
    <citation type="journal article" date="2019" name="Int. J. Syst. Evol. Microbiol.">
        <title>The Global Catalogue of Microorganisms (GCM) 10K type strain sequencing project: providing services to taxonomists for standard genome sequencing and annotation.</title>
        <authorList>
            <consortium name="The Broad Institute Genomics Platform"/>
            <consortium name="The Broad Institute Genome Sequencing Center for Infectious Disease"/>
            <person name="Wu L."/>
            <person name="Ma J."/>
        </authorList>
    </citation>
    <scope>NUCLEOTIDE SEQUENCE [LARGE SCALE GENOMIC DNA]</scope>
    <source>
        <strain evidence="10">CCM 9110</strain>
    </source>
</reference>
<gene>
    <name evidence="7" type="primary">nfo</name>
    <name evidence="9" type="ORF">ACFQ41_11880</name>
</gene>
<evidence type="ECO:0000256" key="3">
    <source>
        <dbReference type="ARBA" id="ARBA00022763"/>
    </source>
</evidence>
<dbReference type="InterPro" id="IPR013022">
    <property type="entry name" value="Xyl_isomerase-like_TIM-brl"/>
</dbReference>
<comment type="catalytic activity">
    <reaction evidence="7">
        <text>Endonucleolytic cleavage to 5'-phosphooligonucleotide end-products.</text>
        <dbReference type="EC" id="3.1.21.2"/>
    </reaction>
</comment>
<protein>
    <recommendedName>
        <fullName evidence="7">Probable endonuclease 4</fullName>
        <ecNumber evidence="7">3.1.21.2</ecNumber>
    </recommendedName>
    <alternativeName>
        <fullName evidence="7">Endodeoxyribonuclease IV</fullName>
    </alternativeName>
    <alternativeName>
        <fullName evidence="7">Endonuclease IV</fullName>
    </alternativeName>
</protein>
<feature type="binding site" evidence="7">
    <location>
        <position position="226"/>
    </location>
    <ligand>
        <name>Zn(2+)</name>
        <dbReference type="ChEBI" id="CHEBI:29105"/>
        <label>3</label>
    </ligand>
</feature>
<dbReference type="SMART" id="SM00518">
    <property type="entry name" value="AP2Ec"/>
    <property type="match status" value="1"/>
</dbReference>
<keyword evidence="4 7" id="KW-0378">Hydrolase</keyword>
<dbReference type="GO" id="GO:0008833">
    <property type="term" value="F:deoxyribonuclease IV (phage-T4-induced) activity"/>
    <property type="evidence" value="ECO:0007669"/>
    <property type="project" value="UniProtKB-EC"/>
</dbReference>
<keyword evidence="10" id="KW-1185">Reference proteome</keyword>
<sequence length="303" mass="32820">MLIGANVSMKGTKMLVGAVAEAQSYKATTLQFYTGAPQNTRRKAVADMRIPEGLKLMQEAGLSHTVIHAPYIVNLGNTVKPENYPFAVQFMKEEVQRAEALQAYAMPFHPGAHVGAGPAAAINQIAKGLNEILTPDQHVVIALETMAGKGTEIGRTFEELAAIIDQVDLQDKVMVTMDTCHMSDAGYPVRDDFDGVLNTFDHVIGLHKLALIHLNDSKNPQGAHKDRHTNIGFGTLGFDCLNAIAHHPQLQGIPKILETPYVGSDRKHLVPPYGPEINWLKTGHFAPAELVALGATPLAEKEA</sequence>
<feature type="binding site" evidence="7">
    <location>
        <position position="144"/>
    </location>
    <ligand>
        <name>Zn(2+)</name>
        <dbReference type="ChEBI" id="CHEBI:29105"/>
        <label>2</label>
    </ligand>
</feature>
<dbReference type="RefSeq" id="WP_204118953.1">
    <property type="nucleotide sequence ID" value="NZ_BOLV01000009.1"/>
</dbReference>
<dbReference type="PANTHER" id="PTHR21445:SF0">
    <property type="entry name" value="APURINIC-APYRIMIDINIC ENDONUCLEASE"/>
    <property type="match status" value="1"/>
</dbReference>
<keyword evidence="7" id="KW-0540">Nuclease</keyword>
<dbReference type="SUPFAM" id="SSF51658">
    <property type="entry name" value="Xylose isomerase-like"/>
    <property type="match status" value="1"/>
</dbReference>
<feature type="binding site" evidence="7">
    <location>
        <position position="228"/>
    </location>
    <ligand>
        <name>Zn(2+)</name>
        <dbReference type="ChEBI" id="CHEBI:29105"/>
        <label>3</label>
    </ligand>
</feature>
<comment type="similarity">
    <text evidence="1 7">Belongs to the AP endonuclease 2 family.</text>
</comment>
<keyword evidence="7" id="KW-0255">Endonuclease</keyword>
<dbReference type="PROSITE" id="PS51432">
    <property type="entry name" value="AP_NUCLEASE_F2_4"/>
    <property type="match status" value="1"/>
</dbReference>
<dbReference type="PANTHER" id="PTHR21445">
    <property type="entry name" value="ENDONUCLEASE IV ENDODEOXYRIBONUCLEASE IV"/>
    <property type="match status" value="1"/>
</dbReference>
<feature type="binding site" evidence="7">
    <location>
        <position position="181"/>
    </location>
    <ligand>
        <name>Zn(2+)</name>
        <dbReference type="ChEBI" id="CHEBI:29105"/>
        <label>3</label>
    </ligand>
</feature>
<dbReference type="InterPro" id="IPR036237">
    <property type="entry name" value="Xyl_isomerase-like_sf"/>
</dbReference>
<organism evidence="9 10">
    <name type="scientific">Lacticaseibacillus suilingensis</name>
    <dbReference type="NCBI Taxonomy" id="2799577"/>
    <lineage>
        <taxon>Bacteria</taxon>
        <taxon>Bacillati</taxon>
        <taxon>Bacillota</taxon>
        <taxon>Bacilli</taxon>
        <taxon>Lactobacillales</taxon>
        <taxon>Lactobacillaceae</taxon>
        <taxon>Lacticaseibacillus</taxon>
    </lineage>
</organism>
<evidence type="ECO:0000256" key="1">
    <source>
        <dbReference type="ARBA" id="ARBA00005340"/>
    </source>
</evidence>
<dbReference type="Pfam" id="PF01261">
    <property type="entry name" value="AP_endonuc_2"/>
    <property type="match status" value="1"/>
</dbReference>
<evidence type="ECO:0000256" key="6">
    <source>
        <dbReference type="ARBA" id="ARBA00023204"/>
    </source>
</evidence>
<evidence type="ECO:0000256" key="7">
    <source>
        <dbReference type="HAMAP-Rule" id="MF_00152"/>
    </source>
</evidence>
<feature type="binding site" evidence="7">
    <location>
        <position position="144"/>
    </location>
    <ligand>
        <name>Zn(2+)</name>
        <dbReference type="ChEBI" id="CHEBI:29105"/>
        <label>1</label>
    </ligand>
</feature>
<dbReference type="HAMAP" id="MF_00152">
    <property type="entry name" value="Nfo"/>
    <property type="match status" value="1"/>
</dbReference>
<dbReference type="PROSITE" id="PS00731">
    <property type="entry name" value="AP_NUCLEASE_F2_3"/>
    <property type="match status" value="1"/>
</dbReference>
<dbReference type="EMBL" id="JBHTOA010000046">
    <property type="protein sequence ID" value="MFD1400010.1"/>
    <property type="molecule type" value="Genomic_DNA"/>
</dbReference>
<keyword evidence="3 7" id="KW-0227">DNA damage</keyword>
<comment type="caution">
    <text evidence="9">The sequence shown here is derived from an EMBL/GenBank/DDBJ whole genome shotgun (WGS) entry which is preliminary data.</text>
</comment>
<evidence type="ECO:0000259" key="8">
    <source>
        <dbReference type="Pfam" id="PF01261"/>
    </source>
</evidence>
<keyword evidence="2 7" id="KW-0479">Metal-binding</keyword>
<dbReference type="Proteomes" id="UP001597199">
    <property type="component" value="Unassembled WGS sequence"/>
</dbReference>
<dbReference type="NCBIfam" id="NF002196">
    <property type="entry name" value="PRK01060.1-1"/>
    <property type="match status" value="1"/>
</dbReference>
<dbReference type="NCBIfam" id="TIGR00587">
    <property type="entry name" value="nfo"/>
    <property type="match status" value="1"/>
</dbReference>
<evidence type="ECO:0000256" key="5">
    <source>
        <dbReference type="ARBA" id="ARBA00022833"/>
    </source>
</evidence>
<dbReference type="CDD" id="cd00019">
    <property type="entry name" value="AP2Ec"/>
    <property type="match status" value="1"/>
</dbReference>
<name>A0ABW4BHQ1_9LACO</name>
<keyword evidence="6 7" id="KW-0234">DNA repair</keyword>
<comment type="function">
    <text evidence="7">Endonuclease IV plays a role in DNA repair. It cleaves phosphodiester bonds at apurinic or apyrimidinic (AP) sites, generating a 3'-hydroxyl group and a 5'-terminal sugar phosphate.</text>
</comment>
<feature type="domain" description="Xylose isomerase-like TIM barrel" evidence="8">
    <location>
        <begin position="20"/>
        <end position="281"/>
    </location>
</feature>
<evidence type="ECO:0000313" key="10">
    <source>
        <dbReference type="Proteomes" id="UP001597199"/>
    </source>
</evidence>
<comment type="cofactor">
    <cofactor evidence="7">
        <name>Zn(2+)</name>
        <dbReference type="ChEBI" id="CHEBI:29105"/>
    </cofactor>
    <text evidence="7">Binds 3 Zn(2+) ions.</text>
</comment>
<dbReference type="EC" id="3.1.21.2" evidence="7"/>
<dbReference type="InterPro" id="IPR001719">
    <property type="entry name" value="AP_endonuc_2"/>
</dbReference>